<dbReference type="Pfam" id="PF00342">
    <property type="entry name" value="PGI"/>
    <property type="match status" value="1"/>
</dbReference>
<dbReference type="GO" id="GO:0006094">
    <property type="term" value="P:gluconeogenesis"/>
    <property type="evidence" value="ECO:0007669"/>
    <property type="project" value="UniProtKB-UniRule"/>
</dbReference>
<dbReference type="PANTHER" id="PTHR11469">
    <property type="entry name" value="GLUCOSE-6-PHOSPHATE ISOMERASE"/>
    <property type="match status" value="1"/>
</dbReference>
<comment type="pathway">
    <text evidence="1 7 8">Carbohydrate degradation; glycolysis; D-glyceraldehyde 3-phosphate and glycerone phosphate from D-glucose: step 2/4.</text>
</comment>
<evidence type="ECO:0000256" key="2">
    <source>
        <dbReference type="ARBA" id="ARBA00006604"/>
    </source>
</evidence>
<accession>A0A239PIK7</accession>
<keyword evidence="10" id="KW-1185">Reference proteome</keyword>
<evidence type="ECO:0000256" key="6">
    <source>
        <dbReference type="ARBA" id="ARBA00029321"/>
    </source>
</evidence>
<comment type="catalytic activity">
    <reaction evidence="6 7 8">
        <text>alpha-D-glucose 6-phosphate = beta-D-fructose 6-phosphate</text>
        <dbReference type="Rhea" id="RHEA:11816"/>
        <dbReference type="ChEBI" id="CHEBI:57634"/>
        <dbReference type="ChEBI" id="CHEBI:58225"/>
        <dbReference type="EC" id="5.3.1.9"/>
    </reaction>
</comment>
<dbReference type="AlphaFoldDB" id="A0A239PIK7"/>
<dbReference type="OrthoDB" id="140919at2"/>
<dbReference type="GO" id="GO:0006096">
    <property type="term" value="P:glycolytic process"/>
    <property type="evidence" value="ECO:0007669"/>
    <property type="project" value="UniProtKB-UniRule"/>
</dbReference>
<protein>
    <recommendedName>
        <fullName evidence="7">Glucose-6-phosphate isomerase</fullName>
        <shortName evidence="7">GPI</shortName>
        <ecNumber evidence="7">5.3.1.9</ecNumber>
    </recommendedName>
    <alternativeName>
        <fullName evidence="7">Phosphoglucose isomerase</fullName>
        <shortName evidence="7">PGI</shortName>
    </alternativeName>
    <alternativeName>
        <fullName evidence="7">Phosphohexose isomerase</fullName>
        <shortName evidence="7">PHI</shortName>
    </alternativeName>
</protein>
<organism evidence="9 10">
    <name type="scientific">Amphiplicatus metriothermophilus</name>
    <dbReference type="NCBI Taxonomy" id="1519374"/>
    <lineage>
        <taxon>Bacteria</taxon>
        <taxon>Pseudomonadati</taxon>
        <taxon>Pseudomonadota</taxon>
        <taxon>Alphaproteobacteria</taxon>
        <taxon>Parvularculales</taxon>
        <taxon>Parvularculaceae</taxon>
        <taxon>Amphiplicatus</taxon>
    </lineage>
</organism>
<dbReference type="InterPro" id="IPR023096">
    <property type="entry name" value="G6P_Isomerase_C"/>
</dbReference>
<dbReference type="Gene3D" id="3.40.50.10490">
    <property type="entry name" value="Glucose-6-phosphate isomerase like protein, domain 1"/>
    <property type="match status" value="2"/>
</dbReference>
<dbReference type="RefSeq" id="WP_089410669.1">
    <property type="nucleotide sequence ID" value="NZ_FZQA01000001.1"/>
</dbReference>
<dbReference type="InterPro" id="IPR018189">
    <property type="entry name" value="Phosphoglucose_isomerase_CS"/>
</dbReference>
<dbReference type="GO" id="GO:0048029">
    <property type="term" value="F:monosaccharide binding"/>
    <property type="evidence" value="ECO:0007669"/>
    <property type="project" value="TreeGrafter"/>
</dbReference>
<dbReference type="GO" id="GO:0097367">
    <property type="term" value="F:carbohydrate derivative binding"/>
    <property type="evidence" value="ECO:0007669"/>
    <property type="project" value="InterPro"/>
</dbReference>
<keyword evidence="5 7" id="KW-0413">Isomerase</keyword>
<dbReference type="GO" id="GO:0005829">
    <property type="term" value="C:cytosol"/>
    <property type="evidence" value="ECO:0007669"/>
    <property type="project" value="TreeGrafter"/>
</dbReference>
<evidence type="ECO:0000256" key="4">
    <source>
        <dbReference type="ARBA" id="ARBA00023152"/>
    </source>
</evidence>
<feature type="active site" evidence="7">
    <location>
        <position position="511"/>
    </location>
</feature>
<dbReference type="HAMAP" id="MF_00473">
    <property type="entry name" value="G6P_isomerase"/>
    <property type="match status" value="1"/>
</dbReference>
<name>A0A239PIK7_9PROT</name>
<keyword evidence="4 7" id="KW-0324">Glycolysis</keyword>
<comment type="subcellular location">
    <subcellularLocation>
        <location evidence="7">Cytoplasm</location>
    </subcellularLocation>
</comment>
<feature type="active site" description="Proton donor" evidence="7">
    <location>
        <position position="352"/>
    </location>
</feature>
<evidence type="ECO:0000256" key="7">
    <source>
        <dbReference type="HAMAP-Rule" id="MF_00473"/>
    </source>
</evidence>
<keyword evidence="7" id="KW-0963">Cytoplasm</keyword>
<dbReference type="PROSITE" id="PS00765">
    <property type="entry name" value="P_GLUCOSE_ISOMERASE_1"/>
    <property type="match status" value="1"/>
</dbReference>
<comment type="similarity">
    <text evidence="2 7 8">Belongs to the GPI family.</text>
</comment>
<evidence type="ECO:0000313" key="9">
    <source>
        <dbReference type="EMBL" id="SNT67642.1"/>
    </source>
</evidence>
<gene>
    <name evidence="7" type="primary">pgi</name>
    <name evidence="9" type="ORF">SAMN06297382_0134</name>
</gene>
<evidence type="ECO:0000256" key="1">
    <source>
        <dbReference type="ARBA" id="ARBA00004926"/>
    </source>
</evidence>
<dbReference type="FunFam" id="3.40.50.10490:FF:000004">
    <property type="entry name" value="Glucose-6-phosphate isomerase"/>
    <property type="match status" value="1"/>
</dbReference>
<dbReference type="InterPro" id="IPR035476">
    <property type="entry name" value="SIS_PGI_1"/>
</dbReference>
<sequence length="557" mass="60885">MTDVVKTPAWARLEKLAAAPRPSARALFERDPARAARMSLEAAGLYLDYSKNRITPEIFDALLALAEAADLERVRGRMFAGEKINATERRAVLHVALRDFAMRAYHVDGEDVSKRVRAEREKMRDFTRRVHAGELTGHTGAPLDTVVNIGIGGSDLGPQMAVEALSPYWVRGRRTFFVSNVDGQHLADTLAAVDPARTLFIVASKTFATQETMTNAASARAWFLEKGGREADVAKHFVALSTNERAVRDFGIDPANMFVFWDWVGGRYSLWSAIGLSIALQVGFDNFEKLLKGAHAMDEHFRAAPPAKNMPAILALVGIWNRNFEGAAAHAVLPYDQHLHRLPAYLQQADMESNGKRARADGAPAGCATGPVIFGEPGTNGQHAFYQLIHQGTDLISADFIAPALSHAPIGDHHEKLLANFIAQQEALMIGRTEAEARAEMLAQGLAQKDVDRLAPHKVFPGGRPVNAIVMEKLTPETLGALIALYEHKIFCQGAIWGINSFDQWGVELGKTLAGRVLPELARLGEEKPAAAGHDVSTNALIDRVNRIRAAAKRERS</sequence>
<dbReference type="PROSITE" id="PS51463">
    <property type="entry name" value="P_GLUCOSE_ISOMERASE_3"/>
    <property type="match status" value="1"/>
</dbReference>
<dbReference type="InterPro" id="IPR001672">
    <property type="entry name" value="G6P_Isomerase"/>
</dbReference>
<feature type="active site" evidence="7">
    <location>
        <position position="383"/>
    </location>
</feature>
<dbReference type="PRINTS" id="PR00662">
    <property type="entry name" value="G6PISOMERASE"/>
</dbReference>
<evidence type="ECO:0000256" key="5">
    <source>
        <dbReference type="ARBA" id="ARBA00023235"/>
    </source>
</evidence>
<dbReference type="PROSITE" id="PS00174">
    <property type="entry name" value="P_GLUCOSE_ISOMERASE_2"/>
    <property type="match status" value="1"/>
</dbReference>
<reference evidence="9 10" key="1">
    <citation type="submission" date="2017-07" db="EMBL/GenBank/DDBJ databases">
        <authorList>
            <person name="Sun Z.S."/>
            <person name="Albrecht U."/>
            <person name="Echele G."/>
            <person name="Lee C.C."/>
        </authorList>
    </citation>
    <scope>NUCLEOTIDE SEQUENCE [LARGE SCALE GENOMIC DNA]</scope>
    <source>
        <strain evidence="9 10">CGMCC 1.12710</strain>
    </source>
</reference>
<comment type="pathway">
    <text evidence="7">Carbohydrate biosynthesis; gluconeogenesis.</text>
</comment>
<dbReference type="Proteomes" id="UP000198346">
    <property type="component" value="Unassembled WGS sequence"/>
</dbReference>
<dbReference type="GO" id="GO:0051156">
    <property type="term" value="P:glucose 6-phosphate metabolic process"/>
    <property type="evidence" value="ECO:0007669"/>
    <property type="project" value="TreeGrafter"/>
</dbReference>
<dbReference type="UniPathway" id="UPA00138"/>
<dbReference type="InterPro" id="IPR035482">
    <property type="entry name" value="SIS_PGI_2"/>
</dbReference>
<dbReference type="SUPFAM" id="SSF53697">
    <property type="entry name" value="SIS domain"/>
    <property type="match status" value="1"/>
</dbReference>
<evidence type="ECO:0000256" key="3">
    <source>
        <dbReference type="ARBA" id="ARBA00022432"/>
    </source>
</evidence>
<dbReference type="InterPro" id="IPR046348">
    <property type="entry name" value="SIS_dom_sf"/>
</dbReference>
<dbReference type="UniPathway" id="UPA00109">
    <property type="reaction ID" value="UER00181"/>
</dbReference>
<dbReference type="CDD" id="cd05016">
    <property type="entry name" value="SIS_PGI_2"/>
    <property type="match status" value="1"/>
</dbReference>
<dbReference type="CDD" id="cd05015">
    <property type="entry name" value="SIS_PGI_1"/>
    <property type="match status" value="1"/>
</dbReference>
<dbReference type="PANTHER" id="PTHR11469:SF1">
    <property type="entry name" value="GLUCOSE-6-PHOSPHATE ISOMERASE"/>
    <property type="match status" value="1"/>
</dbReference>
<dbReference type="GO" id="GO:0004347">
    <property type="term" value="F:glucose-6-phosphate isomerase activity"/>
    <property type="evidence" value="ECO:0007669"/>
    <property type="project" value="UniProtKB-UniRule"/>
</dbReference>
<comment type="function">
    <text evidence="7">Catalyzes the reversible isomerization of glucose-6-phosphate to fructose-6-phosphate.</text>
</comment>
<keyword evidence="3 7" id="KW-0312">Gluconeogenesis</keyword>
<dbReference type="Gene3D" id="1.10.1390.10">
    <property type="match status" value="1"/>
</dbReference>
<proteinExistence type="inferred from homology"/>
<evidence type="ECO:0000256" key="8">
    <source>
        <dbReference type="RuleBase" id="RU000612"/>
    </source>
</evidence>
<evidence type="ECO:0000313" key="10">
    <source>
        <dbReference type="Proteomes" id="UP000198346"/>
    </source>
</evidence>
<dbReference type="EMBL" id="FZQA01000001">
    <property type="protein sequence ID" value="SNT67642.1"/>
    <property type="molecule type" value="Genomic_DNA"/>
</dbReference>
<dbReference type="NCBIfam" id="NF001211">
    <property type="entry name" value="PRK00179.1"/>
    <property type="match status" value="1"/>
</dbReference>
<dbReference type="EC" id="5.3.1.9" evidence="7"/>